<proteinExistence type="predicted"/>
<name>C3XS06_BRAFL</name>
<dbReference type="eggNOG" id="ENOG502QS57">
    <property type="taxonomic scope" value="Eukaryota"/>
</dbReference>
<sequence>MEERAALREEKKRQIEERKRRKEEERVLRLQAEEEAKRQAEEEEKRARLERIREEKRLMKQRELEKQERLERQAQQNATADQHYRNSLLRNQGWAPWRRLVNQSRHNMQVAVDHHTEELLRRCLVPWYDYTQEVLQHKADMATEFCNFITVRRCFRSWRRGLQRCVTLSERVCVKELQEARAERHRQLRMREKCFRVWMDYAMEERLAGIEKDRMAVEHNVIRVQRKAFRAWQQLPVLARKDRERERRRTEMRKKVANILPDFQGLQLAEDKEDFTCSLGNIKMKL</sequence>
<evidence type="ECO:0008006" key="3">
    <source>
        <dbReference type="Google" id="ProtNLM"/>
    </source>
</evidence>
<dbReference type="InParanoid" id="C3XS06"/>
<feature type="region of interest" description="Disordered" evidence="1">
    <location>
        <begin position="63"/>
        <end position="85"/>
    </location>
</feature>
<evidence type="ECO:0000256" key="1">
    <source>
        <dbReference type="SAM" id="MobiDB-lite"/>
    </source>
</evidence>
<protein>
    <recommendedName>
        <fullName evidence="3">Sfi1 spindle body domain-containing protein</fullName>
    </recommendedName>
</protein>
<accession>C3XS06</accession>
<dbReference type="InterPro" id="IPR052270">
    <property type="entry name" value="CACF_protein"/>
</dbReference>
<gene>
    <name evidence="2" type="ORF">BRAFLDRAFT_71932</name>
</gene>
<reference evidence="2" key="1">
    <citation type="journal article" date="2008" name="Nature">
        <title>The amphioxus genome and the evolution of the chordate karyotype.</title>
        <authorList>
            <consortium name="US DOE Joint Genome Institute (JGI-PGF)"/>
            <person name="Putnam N.H."/>
            <person name="Butts T."/>
            <person name="Ferrier D.E.K."/>
            <person name="Furlong R.F."/>
            <person name="Hellsten U."/>
            <person name="Kawashima T."/>
            <person name="Robinson-Rechavi M."/>
            <person name="Shoguchi E."/>
            <person name="Terry A."/>
            <person name="Yu J.-K."/>
            <person name="Benito-Gutierrez E.L."/>
            <person name="Dubchak I."/>
            <person name="Garcia-Fernandez J."/>
            <person name="Gibson-Brown J.J."/>
            <person name="Grigoriev I.V."/>
            <person name="Horton A.C."/>
            <person name="de Jong P.J."/>
            <person name="Jurka J."/>
            <person name="Kapitonov V.V."/>
            <person name="Kohara Y."/>
            <person name="Kuroki Y."/>
            <person name="Lindquist E."/>
            <person name="Lucas S."/>
            <person name="Osoegawa K."/>
            <person name="Pennacchio L.A."/>
            <person name="Salamov A.A."/>
            <person name="Satou Y."/>
            <person name="Sauka-Spengler T."/>
            <person name="Schmutz J."/>
            <person name="Shin-I T."/>
            <person name="Toyoda A."/>
            <person name="Bronner-Fraser M."/>
            <person name="Fujiyama A."/>
            <person name="Holland L.Z."/>
            <person name="Holland P.W.H."/>
            <person name="Satoh N."/>
            <person name="Rokhsar D.S."/>
        </authorList>
    </citation>
    <scope>NUCLEOTIDE SEQUENCE [LARGE SCALE GENOMIC DNA]</scope>
    <source>
        <strain evidence="2">S238N-H82</strain>
        <tissue evidence="2">Testes</tissue>
    </source>
</reference>
<dbReference type="AlphaFoldDB" id="C3XS06"/>
<dbReference type="PANTHER" id="PTHR22028">
    <property type="entry name" value="SFI1 SPINDLE BODY DOMAIN-CONTAINING PROTEIN-RELATED"/>
    <property type="match status" value="1"/>
</dbReference>
<dbReference type="EMBL" id="GG666456">
    <property type="protein sequence ID" value="EEN69474.1"/>
    <property type="molecule type" value="Genomic_DNA"/>
</dbReference>
<feature type="compositionally biased region" description="Basic and acidic residues" evidence="1">
    <location>
        <begin position="63"/>
        <end position="72"/>
    </location>
</feature>
<dbReference type="PANTHER" id="PTHR22028:SF5">
    <property type="entry name" value="COILED-COIL DOMAIN-CONTAINING PROTEIN 191"/>
    <property type="match status" value="1"/>
</dbReference>
<evidence type="ECO:0000313" key="2">
    <source>
        <dbReference type="EMBL" id="EEN69474.1"/>
    </source>
</evidence>
<feature type="region of interest" description="Disordered" evidence="1">
    <location>
        <begin position="1"/>
        <end position="47"/>
    </location>
</feature>
<organism>
    <name type="scientific">Branchiostoma floridae</name>
    <name type="common">Florida lancelet</name>
    <name type="synonym">Amphioxus</name>
    <dbReference type="NCBI Taxonomy" id="7739"/>
    <lineage>
        <taxon>Eukaryota</taxon>
        <taxon>Metazoa</taxon>
        <taxon>Chordata</taxon>
        <taxon>Cephalochordata</taxon>
        <taxon>Leptocardii</taxon>
        <taxon>Amphioxiformes</taxon>
        <taxon>Branchiostomatidae</taxon>
        <taxon>Branchiostoma</taxon>
    </lineage>
</organism>